<name>A0A427YE52_9TREE</name>
<dbReference type="InterPro" id="IPR020568">
    <property type="entry name" value="Ribosomal_Su5_D2-typ_SF"/>
</dbReference>
<gene>
    <name evidence="6" type="primary">MLH3</name>
    <name evidence="6" type="ORF">EHS25_002346</name>
</gene>
<dbReference type="InterPro" id="IPR013507">
    <property type="entry name" value="DNA_mismatch_S5_2-like"/>
</dbReference>
<dbReference type="GO" id="GO:0030983">
    <property type="term" value="F:mismatched DNA binding"/>
    <property type="evidence" value="ECO:0007669"/>
    <property type="project" value="InterPro"/>
</dbReference>
<dbReference type="SUPFAM" id="SSF118116">
    <property type="entry name" value="DNA mismatch repair protein MutL"/>
    <property type="match status" value="1"/>
</dbReference>
<comment type="caution">
    <text evidence="6">The sequence shown here is derived from an EMBL/GenBank/DDBJ whole genome shotgun (WGS) entry which is preliminary data.</text>
</comment>
<dbReference type="InterPro" id="IPR014721">
    <property type="entry name" value="Ribsml_uS5_D2-typ_fold_subgr"/>
</dbReference>
<evidence type="ECO:0000313" key="7">
    <source>
        <dbReference type="Proteomes" id="UP000279259"/>
    </source>
</evidence>
<dbReference type="SUPFAM" id="SSF54211">
    <property type="entry name" value="Ribosomal protein S5 domain 2-like"/>
    <property type="match status" value="1"/>
</dbReference>
<dbReference type="PROSITE" id="PS00058">
    <property type="entry name" value="DNA_MISMATCH_REPAIR_1"/>
    <property type="match status" value="1"/>
</dbReference>
<dbReference type="OrthoDB" id="429932at2759"/>
<dbReference type="STRING" id="1890683.A0A427YE52"/>
<reference evidence="6 7" key="1">
    <citation type="submission" date="2018-11" db="EMBL/GenBank/DDBJ databases">
        <title>Genome sequence of Saitozyma podzolica DSM 27192.</title>
        <authorList>
            <person name="Aliyu H."/>
            <person name="Gorte O."/>
            <person name="Ochsenreither K."/>
        </authorList>
    </citation>
    <scope>NUCLEOTIDE SEQUENCE [LARGE SCALE GENOMIC DNA]</scope>
    <source>
        <strain evidence="6 7">DSM 27192</strain>
    </source>
</reference>
<dbReference type="Gene3D" id="3.30.230.10">
    <property type="match status" value="1"/>
</dbReference>
<dbReference type="SMART" id="SM01340">
    <property type="entry name" value="DNA_mis_repair"/>
    <property type="match status" value="1"/>
</dbReference>
<keyword evidence="2" id="KW-0227">DNA damage</keyword>
<dbReference type="AlphaFoldDB" id="A0A427YE52"/>
<accession>A0A427YE52</accession>
<dbReference type="InterPro" id="IPR014790">
    <property type="entry name" value="MutL_C"/>
</dbReference>
<sequence>MTSPSPFISPLSRPTSARLRSSLVIPTFPQVLSELVQNSLDAGAERIDCWLDVTPGNQSLRVEDDGCGISREGLRAIGERNVTSKERNDEALAPHGTYGFRGEALSSIGSLGLVELVTRTDGSRHTYTKVIKDSKILFEGTSPRALSRPCGTTIIVKDLFHGIPVRQSHLASVPPASILAACKKVIETLALSRPGVKWSLWEDRLVGTSANTGPRRILTLSSVKNSLEVFRALYGSAGVENVRVTSADRRMDGFISLEGSVGKTHQHLYVNSYPLDRGEIHLAISKRFAASRFSALTDDGLAHCPSSAQKRKSPRRLERHPIYVFNLTLPSTDVDASYEPKKGVLGYKDIDSIKGFVLAVVDEFLRRHGFSHPRTKDQAPEAAESPLRPRAAPSPCLLRHLATPNPTGGSPRRSPTKTPLASRGALSAGDTSRRLLPFSAPSKRLHSDMGSDSPAGSLRKRHKWIDDMLGDINPGVFSLTPDRAGIVPDEPTSMSTHRASPMFAALPSSAPPVQHQQHHGRLPEPPIQAHPLSVSNEVTFAKDALASARILGQVDNKFICCVLAAESVSRTDSDQKTGPTLVLIDQHAADERVSVERVLRELAEGFINDQVDVTELPEPQPMLVLSREESQQLENPTVLKLVQRWGLHLEISTPADDAAMYRQVKVLSVPTALKARLGRKEAKEATRLVKLYLPVLHDGLGEVAALIEAAESDVEVDWGMALRWMPKEMLELANSKACRNAIMFGDRLDQEQCARLIDQLSKTRYPFMCAHGRPSLAPIAGIAEMPVGAHRAIDWQAWKSKRV</sequence>
<dbReference type="EMBL" id="RSCD01000014">
    <property type="protein sequence ID" value="RSH89234.1"/>
    <property type="molecule type" value="Genomic_DNA"/>
</dbReference>
<feature type="region of interest" description="Disordered" evidence="3">
    <location>
        <begin position="371"/>
        <end position="458"/>
    </location>
</feature>
<protein>
    <submittedName>
        <fullName evidence="6">DNA mismatch repair protein</fullName>
    </submittedName>
</protein>
<evidence type="ECO:0000256" key="2">
    <source>
        <dbReference type="ARBA" id="ARBA00022763"/>
    </source>
</evidence>
<dbReference type="Pfam" id="PF13589">
    <property type="entry name" value="HATPase_c_3"/>
    <property type="match status" value="1"/>
</dbReference>
<dbReference type="SMART" id="SM00853">
    <property type="entry name" value="MutL_C"/>
    <property type="match status" value="1"/>
</dbReference>
<comment type="similarity">
    <text evidence="1">Belongs to the DNA mismatch repair MutL/HexB family.</text>
</comment>
<keyword evidence="7" id="KW-1185">Reference proteome</keyword>
<dbReference type="PANTHER" id="PTHR10073">
    <property type="entry name" value="DNA MISMATCH REPAIR PROTEIN MLH, PMS, MUTL"/>
    <property type="match status" value="1"/>
</dbReference>
<dbReference type="InterPro" id="IPR042120">
    <property type="entry name" value="MutL_C_dimsub"/>
</dbReference>
<dbReference type="Gene3D" id="3.30.565.10">
    <property type="entry name" value="Histidine kinase-like ATPase, C-terminal domain"/>
    <property type="match status" value="1"/>
</dbReference>
<evidence type="ECO:0000256" key="1">
    <source>
        <dbReference type="ARBA" id="ARBA00006082"/>
    </source>
</evidence>
<dbReference type="GO" id="GO:0005524">
    <property type="term" value="F:ATP binding"/>
    <property type="evidence" value="ECO:0007669"/>
    <property type="project" value="InterPro"/>
</dbReference>
<dbReference type="InterPro" id="IPR037198">
    <property type="entry name" value="MutL_C_sf"/>
</dbReference>
<dbReference type="Proteomes" id="UP000279259">
    <property type="component" value="Unassembled WGS sequence"/>
</dbReference>
<dbReference type="GO" id="GO:0061982">
    <property type="term" value="P:meiosis I cell cycle process"/>
    <property type="evidence" value="ECO:0007669"/>
    <property type="project" value="UniProtKB-ARBA"/>
</dbReference>
<evidence type="ECO:0000259" key="5">
    <source>
        <dbReference type="SMART" id="SM01340"/>
    </source>
</evidence>
<dbReference type="PANTHER" id="PTHR10073:SF47">
    <property type="entry name" value="DNA MISMATCH REPAIR PROTEIN MLH3"/>
    <property type="match status" value="1"/>
</dbReference>
<feature type="domain" description="MutL C-terminal dimerisation" evidence="4">
    <location>
        <begin position="550"/>
        <end position="748"/>
    </location>
</feature>
<dbReference type="GO" id="GO:0140664">
    <property type="term" value="F:ATP-dependent DNA damage sensor activity"/>
    <property type="evidence" value="ECO:0007669"/>
    <property type="project" value="InterPro"/>
</dbReference>
<dbReference type="InterPro" id="IPR036890">
    <property type="entry name" value="HATPase_C_sf"/>
</dbReference>
<proteinExistence type="inferred from homology"/>
<organism evidence="6 7">
    <name type="scientific">Saitozyma podzolica</name>
    <dbReference type="NCBI Taxonomy" id="1890683"/>
    <lineage>
        <taxon>Eukaryota</taxon>
        <taxon>Fungi</taxon>
        <taxon>Dikarya</taxon>
        <taxon>Basidiomycota</taxon>
        <taxon>Agaricomycotina</taxon>
        <taxon>Tremellomycetes</taxon>
        <taxon>Tremellales</taxon>
        <taxon>Trimorphomycetaceae</taxon>
        <taxon>Saitozyma</taxon>
    </lineage>
</organism>
<dbReference type="GO" id="GO:0032300">
    <property type="term" value="C:mismatch repair complex"/>
    <property type="evidence" value="ECO:0007669"/>
    <property type="project" value="InterPro"/>
</dbReference>
<dbReference type="InterPro" id="IPR014762">
    <property type="entry name" value="DNA_mismatch_repair_CS"/>
</dbReference>
<dbReference type="InterPro" id="IPR038973">
    <property type="entry name" value="MutL/Mlh/Pms-like"/>
</dbReference>
<dbReference type="GO" id="GO:0016887">
    <property type="term" value="F:ATP hydrolysis activity"/>
    <property type="evidence" value="ECO:0007669"/>
    <property type="project" value="InterPro"/>
</dbReference>
<dbReference type="GO" id="GO:0006298">
    <property type="term" value="P:mismatch repair"/>
    <property type="evidence" value="ECO:0007669"/>
    <property type="project" value="InterPro"/>
</dbReference>
<evidence type="ECO:0000313" key="6">
    <source>
        <dbReference type="EMBL" id="RSH89234.1"/>
    </source>
</evidence>
<feature type="domain" description="DNA mismatch repair protein S5" evidence="5">
    <location>
        <begin position="230"/>
        <end position="366"/>
    </location>
</feature>
<evidence type="ECO:0000259" key="4">
    <source>
        <dbReference type="SMART" id="SM00853"/>
    </source>
</evidence>
<evidence type="ECO:0000256" key="3">
    <source>
        <dbReference type="SAM" id="MobiDB-lite"/>
    </source>
</evidence>
<dbReference type="Gene3D" id="3.30.1540.20">
    <property type="entry name" value="MutL, C-terminal domain, dimerisation subdomain"/>
    <property type="match status" value="2"/>
</dbReference>
<dbReference type="SUPFAM" id="SSF55874">
    <property type="entry name" value="ATPase domain of HSP90 chaperone/DNA topoisomerase II/histidine kinase"/>
    <property type="match status" value="1"/>
</dbReference>